<proteinExistence type="predicted"/>
<dbReference type="SMART" id="SM00358">
    <property type="entry name" value="DSRM"/>
    <property type="match status" value="1"/>
</dbReference>
<dbReference type="EnsemblMetazoa" id="BGLB020994-RA">
    <property type="protein sequence ID" value="BGLB020994-PA"/>
    <property type="gene ID" value="BGLB020994"/>
</dbReference>
<reference evidence="4" key="1">
    <citation type="submission" date="2020-05" db="UniProtKB">
        <authorList>
            <consortium name="EnsemblMetazoa"/>
        </authorList>
    </citation>
    <scope>IDENTIFICATION</scope>
    <source>
        <strain evidence="4">BB02</strain>
    </source>
</reference>
<evidence type="ECO:0000313" key="4">
    <source>
        <dbReference type="EnsemblMetazoa" id="BGLB020994-PA"/>
    </source>
</evidence>
<dbReference type="OrthoDB" id="10268011at2759"/>
<dbReference type="Proteomes" id="UP000076420">
    <property type="component" value="Unassembled WGS sequence"/>
</dbReference>
<dbReference type="KEGG" id="bgt:106066233"/>
<protein>
    <recommendedName>
        <fullName evidence="3">DRBM domain-containing protein</fullName>
    </recommendedName>
</protein>
<dbReference type="Gene3D" id="3.30.160.20">
    <property type="match status" value="1"/>
</dbReference>
<dbReference type="SUPFAM" id="SSF54768">
    <property type="entry name" value="dsRNA-binding domain-like"/>
    <property type="match status" value="1"/>
</dbReference>
<evidence type="ECO:0000313" key="5">
    <source>
        <dbReference type="Proteomes" id="UP000076420"/>
    </source>
</evidence>
<sequence length="224" mass="25181">MRGGRPRYRGRGRGSLQQNFQPQAQTQTESFQDPSPRARGRGENMSQFSQETEASYERWQPASGSSSASHVEPIHFVPSQSPQQKYECIHSDEEYSNSGQNPVGNQYPVLDVSEGVWQTVVTEKDSQLNDVSKQEVESTEPKLELSQKVEGGERIVTFYVGSVVERKHSVDYELVDEEAPNQQYVMVCKVQGMSFKGLGKSKKVARARAAELALVELYNIIYDP</sequence>
<dbReference type="AlphaFoldDB" id="A0A2C9KL68"/>
<gene>
    <name evidence="4" type="primary">106066233</name>
</gene>
<feature type="compositionally biased region" description="Low complexity" evidence="2">
    <location>
        <begin position="17"/>
        <end position="27"/>
    </location>
</feature>
<dbReference type="GO" id="GO:0003723">
    <property type="term" value="F:RNA binding"/>
    <property type="evidence" value="ECO:0007669"/>
    <property type="project" value="UniProtKB-UniRule"/>
</dbReference>
<feature type="domain" description="DRBM" evidence="3">
    <location>
        <begin position="140"/>
        <end position="219"/>
    </location>
</feature>
<dbReference type="InterPro" id="IPR014720">
    <property type="entry name" value="dsRBD_dom"/>
</dbReference>
<evidence type="ECO:0000259" key="3">
    <source>
        <dbReference type="PROSITE" id="PS50137"/>
    </source>
</evidence>
<dbReference type="VEuPathDB" id="VectorBase:BGLAX_035205"/>
<dbReference type="PROSITE" id="PS50137">
    <property type="entry name" value="DS_RBD"/>
    <property type="match status" value="1"/>
</dbReference>
<dbReference type="VEuPathDB" id="VectorBase:BGLB020994"/>
<feature type="compositionally biased region" description="Polar residues" evidence="2">
    <location>
        <begin position="44"/>
        <end position="53"/>
    </location>
</feature>
<evidence type="ECO:0000256" key="2">
    <source>
        <dbReference type="SAM" id="MobiDB-lite"/>
    </source>
</evidence>
<evidence type="ECO:0000256" key="1">
    <source>
        <dbReference type="PROSITE-ProRule" id="PRU00266"/>
    </source>
</evidence>
<feature type="compositionally biased region" description="Basic residues" evidence="2">
    <location>
        <begin position="1"/>
        <end position="12"/>
    </location>
</feature>
<accession>A0A2C9KL68</accession>
<feature type="region of interest" description="Disordered" evidence="2">
    <location>
        <begin position="1"/>
        <end position="70"/>
    </location>
</feature>
<name>A0A2C9KL68_BIOGL</name>
<organism evidence="4 5">
    <name type="scientific">Biomphalaria glabrata</name>
    <name type="common">Bloodfluke planorb</name>
    <name type="synonym">Freshwater snail</name>
    <dbReference type="NCBI Taxonomy" id="6526"/>
    <lineage>
        <taxon>Eukaryota</taxon>
        <taxon>Metazoa</taxon>
        <taxon>Spiralia</taxon>
        <taxon>Lophotrochozoa</taxon>
        <taxon>Mollusca</taxon>
        <taxon>Gastropoda</taxon>
        <taxon>Heterobranchia</taxon>
        <taxon>Euthyneura</taxon>
        <taxon>Panpulmonata</taxon>
        <taxon>Hygrophila</taxon>
        <taxon>Lymnaeoidea</taxon>
        <taxon>Planorbidae</taxon>
        <taxon>Biomphalaria</taxon>
    </lineage>
</organism>
<dbReference type="Pfam" id="PF00035">
    <property type="entry name" value="dsrm"/>
    <property type="match status" value="1"/>
</dbReference>
<keyword evidence="1" id="KW-0694">RNA-binding</keyword>